<dbReference type="HOGENOM" id="CLU_2240948_0_0_1"/>
<keyword evidence="3" id="KW-1185">Reference proteome</keyword>
<evidence type="ECO:0000256" key="1">
    <source>
        <dbReference type="SAM" id="MobiDB-lite"/>
    </source>
</evidence>
<evidence type="ECO:0000313" key="3">
    <source>
        <dbReference type="Proteomes" id="UP000006591"/>
    </source>
</evidence>
<sequence>MACARAATREGGGGGVLSDATRAVFEPRTPASADKNTHAYGSCGLHGSTVKPASWQSGTRRRGRESRTRDFGKRLKRDQGLWVPLDFQQKLDDVGYINYEIPGFV</sequence>
<accession>A0A0E0IA69</accession>
<organism evidence="2">
    <name type="scientific">Oryza nivara</name>
    <name type="common">Indian wild rice</name>
    <name type="synonym">Oryza sativa f. spontanea</name>
    <dbReference type="NCBI Taxonomy" id="4536"/>
    <lineage>
        <taxon>Eukaryota</taxon>
        <taxon>Viridiplantae</taxon>
        <taxon>Streptophyta</taxon>
        <taxon>Embryophyta</taxon>
        <taxon>Tracheophyta</taxon>
        <taxon>Spermatophyta</taxon>
        <taxon>Magnoliopsida</taxon>
        <taxon>Liliopsida</taxon>
        <taxon>Poales</taxon>
        <taxon>Poaceae</taxon>
        <taxon>BOP clade</taxon>
        <taxon>Oryzoideae</taxon>
        <taxon>Oryzeae</taxon>
        <taxon>Oryzinae</taxon>
        <taxon>Oryza</taxon>
    </lineage>
</organism>
<reference evidence="2" key="2">
    <citation type="submission" date="2018-04" db="EMBL/GenBank/DDBJ databases">
        <title>OnivRS2 (Oryza nivara Reference Sequence Version 2).</title>
        <authorList>
            <person name="Zhang J."/>
            <person name="Kudrna D."/>
            <person name="Lee S."/>
            <person name="Talag J."/>
            <person name="Rajasekar S."/>
            <person name="Welchert J."/>
            <person name="Hsing Y.-I."/>
            <person name="Wing R.A."/>
        </authorList>
    </citation>
    <scope>NUCLEOTIDE SEQUENCE [LARGE SCALE GENOMIC DNA]</scope>
    <source>
        <strain evidence="2">SL10</strain>
    </source>
</reference>
<dbReference type="Proteomes" id="UP000006591">
    <property type="component" value="Chromosome 8"/>
</dbReference>
<dbReference type="EnsemblPlants" id="ONIVA08G11080.1">
    <property type="protein sequence ID" value="ONIVA08G11080.1"/>
    <property type="gene ID" value="ONIVA08G11080"/>
</dbReference>
<dbReference type="Gramene" id="ONIVA08G11080.1">
    <property type="protein sequence ID" value="ONIVA08G11080.1"/>
    <property type="gene ID" value="ONIVA08G11080"/>
</dbReference>
<reference evidence="2" key="1">
    <citation type="submission" date="2015-04" db="UniProtKB">
        <authorList>
            <consortium name="EnsemblPlants"/>
        </authorList>
    </citation>
    <scope>IDENTIFICATION</scope>
    <source>
        <strain evidence="2">SL10</strain>
    </source>
</reference>
<dbReference type="AlphaFoldDB" id="A0A0E0IA69"/>
<protein>
    <submittedName>
        <fullName evidence="2">Uncharacterized protein</fullName>
    </submittedName>
</protein>
<feature type="region of interest" description="Disordered" evidence="1">
    <location>
        <begin position="1"/>
        <end position="72"/>
    </location>
</feature>
<name>A0A0E0IA69_ORYNI</name>
<proteinExistence type="predicted"/>
<evidence type="ECO:0000313" key="2">
    <source>
        <dbReference type="EnsemblPlants" id="ONIVA08G11080.1"/>
    </source>
</evidence>